<comment type="caution">
    <text evidence="1">The sequence shown here is derived from an EMBL/GenBank/DDBJ whole genome shotgun (WGS) entry which is preliminary data.</text>
</comment>
<proteinExistence type="predicted"/>
<keyword evidence="2" id="KW-1185">Reference proteome</keyword>
<evidence type="ECO:0008006" key="3">
    <source>
        <dbReference type="Google" id="ProtNLM"/>
    </source>
</evidence>
<organism evidence="1 2">
    <name type="scientific">Aquimarina litoralis</name>
    <dbReference type="NCBI Taxonomy" id="584605"/>
    <lineage>
        <taxon>Bacteria</taxon>
        <taxon>Pseudomonadati</taxon>
        <taxon>Bacteroidota</taxon>
        <taxon>Flavobacteriia</taxon>
        <taxon>Flavobacteriales</taxon>
        <taxon>Flavobacteriaceae</taxon>
        <taxon>Aquimarina</taxon>
    </lineage>
</organism>
<evidence type="ECO:0000313" key="1">
    <source>
        <dbReference type="EMBL" id="GAA0712885.1"/>
    </source>
</evidence>
<dbReference type="Proteomes" id="UP001501758">
    <property type="component" value="Unassembled WGS sequence"/>
</dbReference>
<reference evidence="2" key="1">
    <citation type="journal article" date="2019" name="Int. J. Syst. Evol. Microbiol.">
        <title>The Global Catalogue of Microorganisms (GCM) 10K type strain sequencing project: providing services to taxonomists for standard genome sequencing and annotation.</title>
        <authorList>
            <consortium name="The Broad Institute Genomics Platform"/>
            <consortium name="The Broad Institute Genome Sequencing Center for Infectious Disease"/>
            <person name="Wu L."/>
            <person name="Ma J."/>
        </authorList>
    </citation>
    <scope>NUCLEOTIDE SEQUENCE [LARGE SCALE GENOMIC DNA]</scope>
    <source>
        <strain evidence="2">JCM 15974</strain>
    </source>
</reference>
<sequence>MKKILFILSISLFIISCSSDDNRSNNPNLPSVSFTHTVNLDLPQFNDLDFPGNSEVIGIEGVGIKGVIIYNVDNTLYSAFELSDPNILPSDCSALNVTGIRAESNCGNDNAYEIVNGQQLEGEGGFPLLRYQIRREGNILVISN</sequence>
<protein>
    <recommendedName>
        <fullName evidence="3">Ferredoxin subunit of nitrite reductase or a ring-hydroxylating dioxygenase</fullName>
    </recommendedName>
</protein>
<dbReference type="PROSITE" id="PS51257">
    <property type="entry name" value="PROKAR_LIPOPROTEIN"/>
    <property type="match status" value="1"/>
</dbReference>
<name>A0ABP3TQV1_9FLAO</name>
<accession>A0ABP3TQV1</accession>
<gene>
    <name evidence="1" type="ORF">GCM10009430_03880</name>
</gene>
<evidence type="ECO:0000313" key="2">
    <source>
        <dbReference type="Proteomes" id="UP001501758"/>
    </source>
</evidence>
<dbReference type="RefSeq" id="WP_343909981.1">
    <property type="nucleotide sequence ID" value="NZ_BAAAGE010000001.1"/>
</dbReference>
<dbReference type="EMBL" id="BAAAGE010000001">
    <property type="protein sequence ID" value="GAA0712885.1"/>
    <property type="molecule type" value="Genomic_DNA"/>
</dbReference>